<evidence type="ECO:0000256" key="1">
    <source>
        <dbReference type="SAM" id="MobiDB-lite"/>
    </source>
</evidence>
<dbReference type="RefSeq" id="WP_208664969.1">
    <property type="nucleotide sequence ID" value="NZ_CP041147.1"/>
</dbReference>
<proteinExistence type="predicted"/>
<reference evidence="3 4" key="1">
    <citation type="submission" date="2019-06" db="EMBL/GenBank/DDBJ databases">
        <title>Mycoplasma nasistruthionis sp. nov. str Ms03.</title>
        <authorList>
            <person name="Botes A."/>
        </authorList>
    </citation>
    <scope>NUCLEOTIDE SEQUENCE [LARGE SCALE GENOMIC DNA]</scope>
    <source>
        <strain evidence="3 4">Ms03</strain>
    </source>
</reference>
<organism evidence="3 4">
    <name type="scientific">Mycoplasma nasistruthionis</name>
    <dbReference type="NCBI Taxonomy" id="353852"/>
    <lineage>
        <taxon>Bacteria</taxon>
        <taxon>Bacillati</taxon>
        <taxon>Mycoplasmatota</taxon>
        <taxon>Mollicutes</taxon>
        <taxon>Mycoplasmataceae</taxon>
        <taxon>Mycoplasma</taxon>
    </lineage>
</organism>
<name>A0A4Y6I5Q2_9MOLU</name>
<evidence type="ECO:0000256" key="2">
    <source>
        <dbReference type="SAM" id="SignalP"/>
    </source>
</evidence>
<keyword evidence="4" id="KW-1185">Reference proteome</keyword>
<dbReference type="AlphaFoldDB" id="A0A4Y6I5Q2"/>
<feature type="signal peptide" evidence="2">
    <location>
        <begin position="1"/>
        <end position="24"/>
    </location>
</feature>
<feature type="chain" id="PRO_5021365235" description="Lipoprotein" evidence="2">
    <location>
        <begin position="25"/>
        <end position="681"/>
    </location>
</feature>
<accession>A0A4Y6I5Q2</accession>
<evidence type="ECO:0008006" key="5">
    <source>
        <dbReference type="Google" id="ProtNLM"/>
    </source>
</evidence>
<dbReference type="EMBL" id="CP041147">
    <property type="protein sequence ID" value="QDF64946.1"/>
    <property type="molecule type" value="Genomic_DNA"/>
</dbReference>
<evidence type="ECO:0000313" key="3">
    <source>
        <dbReference type="EMBL" id="QDF64946.1"/>
    </source>
</evidence>
<evidence type="ECO:0000313" key="4">
    <source>
        <dbReference type="Proteomes" id="UP000315201"/>
    </source>
</evidence>
<keyword evidence="2" id="KW-0732">Signal</keyword>
<gene>
    <name evidence="3" type="ORF">FIV53_01310</name>
</gene>
<dbReference type="PROSITE" id="PS51257">
    <property type="entry name" value="PROKAR_LIPOPROTEIN"/>
    <property type="match status" value="1"/>
</dbReference>
<protein>
    <recommendedName>
        <fullName evidence="5">Lipoprotein</fullName>
    </recommendedName>
</protein>
<sequence length="681" mass="76007">MKKISKWLIAPVAFGAITMPLVSAACKSEKNDSKDTPGNNNGGNNNSTPAVQPTPAVTDKIKAEENKYSKFTSASQPVSALIEKIKQPMAKTEDAQLASSTHTNILSSVIKASPVYNEIIGLIQLPKAEVIKLSDSDLDAKVQMIKAKGQELENQLKEAYKAQIKALKDSLDKKWKQNAENKKLIEIVEESGSLKALSMYNKSLKHDEQIKVIDTLALNALKEIANTVVYYVDLADKLAREYATSPRKAIEAPLVEAIKNYEKLQKDLELKLPEYASPAVKVSYSGVGAAMEQVAEYKAFKAKQSDINNAKETIDSFSPDKVTQLTNELKELKQKAEEKVATRLVELFKAQKEALNTPFSDQLPATLKVIATSQNADKALSYLDKLEKLTKTDEELSALDIKAKKELALEATSYYQKAQLALSNKLFNPEVEKELNDATEAFKALIKKVEDLISILDAQTEKPASLEMVKVKVKSAKELETNDDRTKEWMTAVSDDLEELAAKLSKEASQLRIQQLFASVDKALEKIESEKVLPESRINELKAKRTELENESTTDIQAFLSKPASEIFVKSIEIRKTFLNLIKPELNALLDSFVNKSVEIAKKLKEKQPDNQIAKQVIDLFGENGSQKENIKKAQNFNNFIMGQDWEKFVLVVDQIKKQFTYTYIMTQQLGEEKATESTAK</sequence>
<dbReference type="Proteomes" id="UP000315201">
    <property type="component" value="Chromosome"/>
</dbReference>
<feature type="region of interest" description="Disordered" evidence="1">
    <location>
        <begin position="28"/>
        <end position="54"/>
    </location>
</feature>